<evidence type="ECO:0000313" key="3">
    <source>
        <dbReference type="EMBL" id="SNV33869.1"/>
    </source>
</evidence>
<organism evidence="3 4">
    <name type="scientific">Cutibacterium granulosum</name>
    <dbReference type="NCBI Taxonomy" id="33011"/>
    <lineage>
        <taxon>Bacteria</taxon>
        <taxon>Bacillati</taxon>
        <taxon>Actinomycetota</taxon>
        <taxon>Actinomycetes</taxon>
        <taxon>Propionibacteriales</taxon>
        <taxon>Propionibacteriaceae</taxon>
        <taxon>Cutibacterium</taxon>
    </lineage>
</organism>
<sequence length="380" mass="41381">MSKKTHVARNALAVVAAAGMAVTGLTAPAQAAPTTDAPVAVAKAAAPKVTTTTRYITSQDKYGTMLFEETNAVENAKGVVVVVHGATEHHSRYDYITKKLNEAGYTVYRIDNRGHGKSANPYVNNTIPRGHIDDWHNFVGDIHTLVHMAKKENPGQNVFLVGHSLGAMTVQSYGIKYPGDVKGIVSSGGGIFINPTTEKNSQKAERITSPNLTAAEKKAKPNPTTKLPLQQVTSYQSKLLPLALKDPGNFAVPSPITSVRPKVYNLAPGKGVCTDRAVADDYKYDPLINKFMTPGMIQQMAVGQLYNAFNAPTFKEPTLIMHGEADGLMPPYLDDNWLNAIGSKDKTSYLWTGLMHEIYNEPVKNEPIKITVDWINNHNK</sequence>
<dbReference type="InterPro" id="IPR051044">
    <property type="entry name" value="MAG_DAG_Lipase"/>
</dbReference>
<keyword evidence="1" id="KW-0732">Signal</keyword>
<dbReference type="InterPro" id="IPR029058">
    <property type="entry name" value="AB_hydrolase_fold"/>
</dbReference>
<name>A0A239WI26_9ACTN</name>
<feature type="chain" id="PRO_5011268123" evidence="1">
    <location>
        <begin position="32"/>
        <end position="380"/>
    </location>
</feature>
<evidence type="ECO:0000313" key="4">
    <source>
        <dbReference type="Proteomes" id="UP000215332"/>
    </source>
</evidence>
<protein>
    <submittedName>
        <fullName evidence="3">Phospholipase ytpA</fullName>
        <ecNumber evidence="3">3.1.1.-</ecNumber>
    </submittedName>
</protein>
<reference evidence="3 4" key="1">
    <citation type="submission" date="2017-06" db="EMBL/GenBank/DDBJ databases">
        <authorList>
            <consortium name="Pathogen Informatics"/>
        </authorList>
    </citation>
    <scope>NUCLEOTIDE SEQUENCE [LARGE SCALE GENOMIC DNA]</scope>
    <source>
        <strain evidence="3 4">NCTC11865</strain>
    </source>
</reference>
<dbReference type="eggNOG" id="COG2267">
    <property type="taxonomic scope" value="Bacteria"/>
</dbReference>
<dbReference type="Proteomes" id="UP000215332">
    <property type="component" value="Chromosome 1"/>
</dbReference>
<evidence type="ECO:0000256" key="1">
    <source>
        <dbReference type="SAM" id="SignalP"/>
    </source>
</evidence>
<dbReference type="SUPFAM" id="SSF53474">
    <property type="entry name" value="alpha/beta-Hydrolases"/>
    <property type="match status" value="1"/>
</dbReference>
<dbReference type="KEGG" id="cgrn:4412665_01025"/>
<dbReference type="RefSeq" id="WP_021106080.1">
    <property type="nucleotide sequence ID" value="NZ_JAWFFS010000063.1"/>
</dbReference>
<feature type="domain" description="Serine aminopeptidase S33" evidence="2">
    <location>
        <begin position="75"/>
        <end position="362"/>
    </location>
</feature>
<dbReference type="Gene3D" id="3.40.50.1820">
    <property type="entry name" value="alpha/beta hydrolase"/>
    <property type="match status" value="1"/>
</dbReference>
<dbReference type="EMBL" id="LT906441">
    <property type="protein sequence ID" value="SNV33869.1"/>
    <property type="molecule type" value="Genomic_DNA"/>
</dbReference>
<dbReference type="EC" id="3.1.1.-" evidence="3"/>
<accession>A0A239WI26</accession>
<keyword evidence="3" id="KW-0378">Hydrolase</keyword>
<dbReference type="GO" id="GO:0016787">
    <property type="term" value="F:hydrolase activity"/>
    <property type="evidence" value="ECO:0007669"/>
    <property type="project" value="UniProtKB-KW"/>
</dbReference>
<dbReference type="InterPro" id="IPR022742">
    <property type="entry name" value="Hydrolase_4"/>
</dbReference>
<proteinExistence type="predicted"/>
<evidence type="ECO:0000259" key="2">
    <source>
        <dbReference type="Pfam" id="PF12146"/>
    </source>
</evidence>
<gene>
    <name evidence="3" type="primary">ytpA_4</name>
    <name evidence="3" type="ORF">SAMEA4412665_01025</name>
</gene>
<dbReference type="Pfam" id="PF12146">
    <property type="entry name" value="Hydrolase_4"/>
    <property type="match status" value="1"/>
</dbReference>
<dbReference type="PANTHER" id="PTHR11614">
    <property type="entry name" value="PHOSPHOLIPASE-RELATED"/>
    <property type="match status" value="1"/>
</dbReference>
<feature type="signal peptide" evidence="1">
    <location>
        <begin position="1"/>
        <end position="31"/>
    </location>
</feature>
<dbReference type="AlphaFoldDB" id="A0A239WI26"/>